<feature type="compositionally biased region" description="Low complexity" evidence="2">
    <location>
        <begin position="1719"/>
        <end position="1728"/>
    </location>
</feature>
<feature type="compositionally biased region" description="Basic residues" evidence="2">
    <location>
        <begin position="1702"/>
        <end position="1718"/>
    </location>
</feature>
<feature type="compositionally biased region" description="Polar residues" evidence="2">
    <location>
        <begin position="1466"/>
        <end position="1484"/>
    </location>
</feature>
<feature type="compositionally biased region" description="Basic and acidic residues" evidence="2">
    <location>
        <begin position="1555"/>
        <end position="1567"/>
    </location>
</feature>
<feature type="compositionally biased region" description="Basic and acidic residues" evidence="2">
    <location>
        <begin position="1729"/>
        <end position="1738"/>
    </location>
</feature>
<feature type="coiled-coil region" evidence="1">
    <location>
        <begin position="2261"/>
        <end position="2288"/>
    </location>
</feature>
<proteinExistence type="predicted"/>
<dbReference type="InterPro" id="IPR010090">
    <property type="entry name" value="Phage_tape_meas"/>
</dbReference>
<protein>
    <recommendedName>
        <fullName evidence="3">Phage tail tape measure protein domain-containing protein</fullName>
    </recommendedName>
</protein>
<reference evidence="5" key="1">
    <citation type="journal article" date="2018" name="Front. Microbiol.">
        <title>Comparative Genomics of the Herbivore Gut Symbiont Lactobacillus reuteri Reveals Genetic Diversity and Lifestyle Adaptation.</title>
        <authorList>
            <person name="Zhao J."/>
        </authorList>
    </citation>
    <scope>NUCLEOTIDE SEQUENCE [LARGE SCALE GENOMIC DNA]</scope>
    <source>
        <strain evidence="5">LR9</strain>
    </source>
</reference>
<feature type="compositionally biased region" description="Basic residues" evidence="2">
    <location>
        <begin position="1543"/>
        <end position="1554"/>
    </location>
</feature>
<evidence type="ECO:0000256" key="2">
    <source>
        <dbReference type="SAM" id="MobiDB-lite"/>
    </source>
</evidence>
<accession>A0ABD6Y6N9</accession>
<organism evidence="4 5">
    <name type="scientific">Limosilactobacillus reuteri</name>
    <name type="common">Lactobacillus reuteri</name>
    <dbReference type="NCBI Taxonomy" id="1598"/>
    <lineage>
        <taxon>Bacteria</taxon>
        <taxon>Bacillati</taxon>
        <taxon>Bacillota</taxon>
        <taxon>Bacilli</taxon>
        <taxon>Lactobacillales</taxon>
        <taxon>Lactobacillaceae</taxon>
        <taxon>Limosilactobacillus</taxon>
    </lineage>
</organism>
<feature type="compositionally biased region" description="Basic residues" evidence="2">
    <location>
        <begin position="1629"/>
        <end position="1640"/>
    </location>
</feature>
<comment type="caution">
    <text evidence="4">The sequence shown here is derived from an EMBL/GenBank/DDBJ whole genome shotgun (WGS) entry which is preliminary data.</text>
</comment>
<feature type="coiled-coil region" evidence="1">
    <location>
        <begin position="2109"/>
        <end position="2169"/>
    </location>
</feature>
<keyword evidence="1" id="KW-0175">Coiled coil</keyword>
<dbReference type="EMBL" id="QGHV01000024">
    <property type="protein sequence ID" value="PWT37481.1"/>
    <property type="molecule type" value="Genomic_DNA"/>
</dbReference>
<feature type="compositionally biased region" description="Basic and acidic residues" evidence="2">
    <location>
        <begin position="1500"/>
        <end position="1528"/>
    </location>
</feature>
<dbReference type="Proteomes" id="UP000245735">
    <property type="component" value="Unassembled WGS sequence"/>
</dbReference>
<feature type="coiled-coil region" evidence="1">
    <location>
        <begin position="2730"/>
        <end position="2757"/>
    </location>
</feature>
<gene>
    <name evidence="4" type="ORF">DKZ35_05090</name>
</gene>
<feature type="compositionally biased region" description="Basic and acidic residues" evidence="2">
    <location>
        <begin position="1651"/>
        <end position="1680"/>
    </location>
</feature>
<evidence type="ECO:0000256" key="1">
    <source>
        <dbReference type="SAM" id="Coils"/>
    </source>
</evidence>
<feature type="coiled-coil region" evidence="1">
    <location>
        <begin position="2407"/>
        <end position="2434"/>
    </location>
</feature>
<name>A0ABD6Y6N9_LIMRT</name>
<sequence length="2926" mass="322310">MADGQNLNIRVHVDLPDVSDIRSEIESAFRGLGDIDADIDLKSAGLRNIKSKIREALGKENYNINAKADVDGLANIERLKTQLTELKRLAREPIRIKTEMDPKSFADAQRKMEERSKKQNRAFRPYGYGEDKIDTKADISGLEREKAILASVRKLQKQINATELKIAGSGSSSQVAIMKGHVEELKGSLDGLQKKLSRVYSSKEWALGKNSAVEAAARSVGRVKNDVISDQAYKVALKADAQRAREQNAAVRRINQLLNQRVRLKTASLKAGEQETAVIEKQVAATNKQLASVKQVAKERGVSAKVIAEAERNSALSYSRNAAKYEDRQAQVIASGRGVGRGSARRRVMNFTMDAWNTGQQAIFGVGAVVSQLNDVDKAITKVTKVVPDGQAAVNKWKKNIYRDATAVGKTAPEFANAVEQWATAGYNLKQSIALAKTSVMGSFVGDVPVEDMVKYMSVPLKAFQKEGLRSKDIINAMNEVSNKHAIEMDDLGMAYQRASSTVAGTGTTFAQLTGIITAAQEGTREGGDKIGNAYKTIAANINQIGSGITKQAQNKNAFFESLGVQLKDSKGNLKSTYQVMDQLSKKWKHMSAQDKNTAALYAAGKDHANIFSATMDNWDTAKRASREAQLQQNLANPNNGSAYKEFAKQQDSIEFHLARLKNSWGELLNSLAGGRSGVNAAVDALNGLLKVSGGLANNKLFMTALKSGGILAASSLLNSKLFGGSIFGMFLKGKSKWAEAFQQGLQGINKEAKTTSSSLSEAKKSASGFAGSWSNFKNAWAGREEYTGRISRGGAKAEKLKGRRFDRRGKSIKVDPERLNNVLSNIADDAATMKINKANKALSGTVRIAKKAPQVSRFSSIFRRLGATAGLIGAALPGVGLAIDGVTLGLTALNVVGIDPFKAMDKAMHPAKYAAQALNKEVLKTADSIDKTNAAIGRNGLVSGQWQEDYKAVKDMRKTLDGISQDANGNFTGKDFSDYKKQFNDIAKRNGLELRLGSNSNADVVRAKTADLNKEVKQKKRDNVADLGNKADKQISNIAKSLSGKSIDKLLNANKAYNDKMRDLTSKYTLRGVHGENLGIADRKGYNREKEDIKNDYRFGKNNEQLWNSKQGRQIAANVRAAQKGLRAVFGSYGDALADGTIKKSDLAYMSDSNKHNVAMGAVKNVRDLQGANENDKSVQDAKNNLKMVLKSLGVGAKLQNKIFSDAFKGKNGSLLGDLSKAGVDKQTIAAMAGIGAQYQQQWGREKFLSQAQKDQSALDKYQSSYKNAANAQSLINANTGFIDYDKLAKFNSGYANQSKGRAMFGAAGVKLNKGKPMSVDQMLALTQGMDGDPTKLLTGFAKGGSKTSAATIAAIVNNGQKYKVDKSGNVVDTGYQATGSNIGSAIARGQAGQSRSKMLTGLDEAKDNGQITAAQADASAKWINKNINSKGQAKTVAGYNAQAKGKGKLTENQFKQLAKGLSNAERQQAAKNAKKNGQLTDSQYKDLKKFLNNPKNKQKTDSLKDDNGSKREKSGKSKNKGNDKGNSKKNNHSSKNNSRNNRQRGQNKPRKKSLAERSGLEKRASADTNARTAKAMAKQLRNKKKGSINAKTLKNLQARMKNNKEREKLARQLQKQGKLTRGASKSVNKKYGKPKKSNRNSEAQARKNGQREEQARQKGKDSVKKRNQAKEKAEENKKVRNARKNGQKEARAKAQGSKGATKKKTVARKSTPKRTTNRSAKSSSRSSNKELADAKKLQKQLKSLSKGNHKIKITANVSGAKSKIKSLEKSVKSMGKGKHKIKVTANVSGAKSKIKSLEKSVKSIGKGNHRVKVTASVSGKGKITSLKSALKGLHNRHVKVSVSSSGAGKVKSLKSAINGVHNKHVEVAANVSGTSKVRQLKSAINGVKSKHVSVTAKVSGIGEVRSLASAIASVHSKSVTVSATKIETTIKKTKNGSVATVPQQATNLNEISSMSVVSNPNTASMIAQGAQMMGLDPVSVANGQKVTNYSDSTEKVSEDYWRYMGNELYTGLPLDEQVNKLEGAVTQADENMDKLISLARQRIDLDNKQISHQRTMQSAYQQQITDMINKLHGYGFKSSGNQITNLKHAKDITGDNASKVDELLGKYQSAYQNFSQATQKIQELQTDVWQQGKNQEDYRNTKDQKMVEKLQRELELVTTAIDNQKNILEREGSSLEDGDYRMKLKNNSDQIYAKSDAVQQLLAEFNQLSVTNFVGTKDADNAKNLAESLSQIRDSIMENLDSIDELKKSIRDIQLNSIIESLSKYTDNLNDSIDRLKNNVSNLQDGLLSGTSYNDLMSSNFDVVNLNQKSAYEKSVADKISLERQLDNVLDQFARKNVDRTAQVANDQLQIEAQKYNDMLAMAINYARGARNEVGAIDVKYNVSVESDKIEVPNLTHNQKYVQSSIAYQKEMNELKAEYNRLMGEANTAEQKEAINSEMIYKQLALQEKVYKTMIEADKKAINDLREQMKNPDMTTEQLKTITDQIADYEKNVIDAQNNIKDAVKSRFEYEKTQIDKQIDDYRRFTDYVSDLVSIADALHLDGNTQAGILQSQYDSTYREYNNYLSVLQQLRKQQGKYEKNSFEYNQLKAMIDDYESSLNSTVTSLLDITKNQFNETLQSIQDDFEKNVNDGMTANQAKFFQDTWYTDIQKQLKLEEMRLKIVDLEDKTVEKRLAALDAQKQMSKSEADYVDKQIDLALAQQKLNNTLNKKDVRYLQKDENGKFNWTYIADQDQVQAAQQEVNQAKQAIEEAKISARNEYTQQIEEIVSDIQDGKIDQSEGRSRINQAYQSKEYVLKDIPGFDKGKADDIINAYDKYIAKNRQIMKDYSKNSTTNINNDYQQIVKGFGDQFKMVSRDLGEIFGKEFRDILNLPANRFNETSSQNKSIVVENMKVELPNVENPNDFAKAMQDLPALAKQYANSKH</sequence>
<feature type="domain" description="Phage tail tape measure protein" evidence="3">
    <location>
        <begin position="405"/>
        <end position="600"/>
    </location>
</feature>
<feature type="coiled-coil region" evidence="1">
    <location>
        <begin position="2481"/>
        <end position="2508"/>
    </location>
</feature>
<dbReference type="RefSeq" id="WP_109975825.1">
    <property type="nucleotide sequence ID" value="NZ_QGHV01000024.1"/>
</dbReference>
<evidence type="ECO:0000259" key="3">
    <source>
        <dbReference type="Pfam" id="PF10145"/>
    </source>
</evidence>
<feature type="region of interest" description="Disordered" evidence="2">
    <location>
        <begin position="1462"/>
        <end position="1738"/>
    </location>
</feature>
<dbReference type="Pfam" id="PF10145">
    <property type="entry name" value="PhageMin_Tail"/>
    <property type="match status" value="1"/>
</dbReference>
<evidence type="ECO:0000313" key="4">
    <source>
        <dbReference type="EMBL" id="PWT37481.1"/>
    </source>
</evidence>
<evidence type="ECO:0000313" key="5">
    <source>
        <dbReference type="Proteomes" id="UP000245735"/>
    </source>
</evidence>